<evidence type="ECO:0000313" key="2">
    <source>
        <dbReference type="EMBL" id="KAF9782303.1"/>
    </source>
</evidence>
<keyword evidence="3" id="KW-1185">Reference proteome</keyword>
<comment type="caution">
    <text evidence="2">The sequence shown here is derived from an EMBL/GenBank/DDBJ whole genome shotgun (WGS) entry which is preliminary data.</text>
</comment>
<gene>
    <name evidence="2" type="ORF">BJ322DRAFT_1022740</name>
</gene>
<name>A0A9P6H9B8_9AGAM</name>
<dbReference type="EMBL" id="WIUZ02000012">
    <property type="protein sequence ID" value="KAF9782303.1"/>
    <property type="molecule type" value="Genomic_DNA"/>
</dbReference>
<proteinExistence type="predicted"/>
<evidence type="ECO:0000313" key="3">
    <source>
        <dbReference type="Proteomes" id="UP000736335"/>
    </source>
</evidence>
<organism evidence="2 3">
    <name type="scientific">Thelephora terrestris</name>
    <dbReference type="NCBI Taxonomy" id="56493"/>
    <lineage>
        <taxon>Eukaryota</taxon>
        <taxon>Fungi</taxon>
        <taxon>Dikarya</taxon>
        <taxon>Basidiomycota</taxon>
        <taxon>Agaricomycotina</taxon>
        <taxon>Agaricomycetes</taxon>
        <taxon>Thelephorales</taxon>
        <taxon>Thelephoraceae</taxon>
        <taxon>Thelephora</taxon>
    </lineage>
</organism>
<protein>
    <submittedName>
        <fullName evidence="2">Uncharacterized protein</fullName>
    </submittedName>
</protein>
<dbReference type="Proteomes" id="UP000736335">
    <property type="component" value="Unassembled WGS sequence"/>
</dbReference>
<feature type="region of interest" description="Disordered" evidence="1">
    <location>
        <begin position="19"/>
        <end position="54"/>
    </location>
</feature>
<reference evidence="2" key="1">
    <citation type="journal article" date="2020" name="Nat. Commun.">
        <title>Large-scale genome sequencing of mycorrhizal fungi provides insights into the early evolution of symbiotic traits.</title>
        <authorList>
            <person name="Miyauchi S."/>
            <person name="Kiss E."/>
            <person name="Kuo A."/>
            <person name="Drula E."/>
            <person name="Kohler A."/>
            <person name="Sanchez-Garcia M."/>
            <person name="Morin E."/>
            <person name="Andreopoulos B."/>
            <person name="Barry K.W."/>
            <person name="Bonito G."/>
            <person name="Buee M."/>
            <person name="Carver A."/>
            <person name="Chen C."/>
            <person name="Cichocki N."/>
            <person name="Clum A."/>
            <person name="Culley D."/>
            <person name="Crous P.W."/>
            <person name="Fauchery L."/>
            <person name="Girlanda M."/>
            <person name="Hayes R.D."/>
            <person name="Keri Z."/>
            <person name="LaButti K."/>
            <person name="Lipzen A."/>
            <person name="Lombard V."/>
            <person name="Magnuson J."/>
            <person name="Maillard F."/>
            <person name="Murat C."/>
            <person name="Nolan M."/>
            <person name="Ohm R.A."/>
            <person name="Pangilinan J."/>
            <person name="Pereira M.F."/>
            <person name="Perotto S."/>
            <person name="Peter M."/>
            <person name="Pfister S."/>
            <person name="Riley R."/>
            <person name="Sitrit Y."/>
            <person name="Stielow J.B."/>
            <person name="Szollosi G."/>
            <person name="Zifcakova L."/>
            <person name="Stursova M."/>
            <person name="Spatafora J.W."/>
            <person name="Tedersoo L."/>
            <person name="Vaario L.M."/>
            <person name="Yamada A."/>
            <person name="Yan M."/>
            <person name="Wang P."/>
            <person name="Xu J."/>
            <person name="Bruns T."/>
            <person name="Baldrian P."/>
            <person name="Vilgalys R."/>
            <person name="Dunand C."/>
            <person name="Henrissat B."/>
            <person name="Grigoriev I.V."/>
            <person name="Hibbett D."/>
            <person name="Nagy L.G."/>
            <person name="Martin F.M."/>
        </authorList>
    </citation>
    <scope>NUCLEOTIDE SEQUENCE</scope>
    <source>
        <strain evidence="2">UH-Tt-Lm1</strain>
    </source>
</reference>
<reference evidence="2" key="2">
    <citation type="submission" date="2020-11" db="EMBL/GenBank/DDBJ databases">
        <authorList>
            <consortium name="DOE Joint Genome Institute"/>
            <person name="Kuo A."/>
            <person name="Miyauchi S."/>
            <person name="Kiss E."/>
            <person name="Drula E."/>
            <person name="Kohler A."/>
            <person name="Sanchez-Garcia M."/>
            <person name="Andreopoulos B."/>
            <person name="Barry K.W."/>
            <person name="Bonito G."/>
            <person name="Buee M."/>
            <person name="Carver A."/>
            <person name="Chen C."/>
            <person name="Cichocki N."/>
            <person name="Clum A."/>
            <person name="Culley D."/>
            <person name="Crous P.W."/>
            <person name="Fauchery L."/>
            <person name="Girlanda M."/>
            <person name="Hayes R."/>
            <person name="Keri Z."/>
            <person name="Labutti K."/>
            <person name="Lipzen A."/>
            <person name="Lombard V."/>
            <person name="Magnuson J."/>
            <person name="Maillard F."/>
            <person name="Morin E."/>
            <person name="Murat C."/>
            <person name="Nolan M."/>
            <person name="Ohm R."/>
            <person name="Pangilinan J."/>
            <person name="Pereira M."/>
            <person name="Perotto S."/>
            <person name="Peter M."/>
            <person name="Riley R."/>
            <person name="Sitrit Y."/>
            <person name="Stielow B."/>
            <person name="Szollosi G."/>
            <person name="Zifcakova L."/>
            <person name="Stursova M."/>
            <person name="Spatafora J.W."/>
            <person name="Tedersoo L."/>
            <person name="Vaario L.-M."/>
            <person name="Yamada A."/>
            <person name="Yan M."/>
            <person name="Wang P."/>
            <person name="Xu J."/>
            <person name="Bruns T."/>
            <person name="Baldrian P."/>
            <person name="Vilgalys R."/>
            <person name="Henrissat B."/>
            <person name="Grigoriev I.V."/>
            <person name="Hibbett D."/>
            <person name="Nagy L.G."/>
            <person name="Martin F.M."/>
        </authorList>
    </citation>
    <scope>NUCLEOTIDE SEQUENCE</scope>
    <source>
        <strain evidence="2">UH-Tt-Lm1</strain>
    </source>
</reference>
<evidence type="ECO:0000256" key="1">
    <source>
        <dbReference type="SAM" id="MobiDB-lite"/>
    </source>
</evidence>
<sequence length="450" mass="50098">MALEPLRDPTGGLLVLLQFPGKTPPTPRLGTVPLPPMGDDDTQGGDNHDRSAQWRNASDQGVKIFISLAPTKPEYIEYEAQPGFGFGGGVRPGCRRRWTMGYERGFLMKILPALILADSRSEKLPNKVDAKHPQPKIKEDNKVVDPVFEKWNIKKLKREHFSTSSNHSVWYNETIQLRLTAPSFTDYGYKTVRSTNVLYIQRSYSGGIPKWLSARAFGTETQINTCGVISIIDHSKAYVGTKIIGSKPFDPVEERTKLNGAETILERTKALGDGGRLVSAVLERVRRAVYRRLNTQARFPYHFRTTFPEPDQPMTQEPLQGLGGLLTFPGQTPCAPRMATIPLPPVDNEGDIRGGNNHNQSAQWIRDTSNQNAEVLTTLASAKPFYIENEIQPGVVLYIKGPGKSQTSVNHQRVTRRDGPVEHGVLVWGSKRGIGVLFAVIRGYPAHNRK</sequence>
<accession>A0A9P6H9B8</accession>
<dbReference type="AlphaFoldDB" id="A0A9P6H9B8"/>